<organismHost>
    <name type="scientific">Paramecium bursaria</name>
    <dbReference type="NCBI Taxonomy" id="74790"/>
</organismHost>
<reference evidence="3 4" key="1">
    <citation type="journal article" date="2007" name="Virology">
        <title>Sequence and annotation of the 314-kb MT325 and the 321-kb FR483 viruses that infect Chlorella Pbi.</title>
        <authorList>
            <person name="Fitzgerald L.A."/>
            <person name="Graves M.V."/>
            <person name="Li X."/>
            <person name="Feldblyum T."/>
            <person name="Hartigan J."/>
            <person name="Van Etten J.L."/>
        </authorList>
    </citation>
    <scope>NUCLEOTIDE SEQUENCE [LARGE SCALE GENOMIC DNA]</scope>
    <source>
        <strain evidence="3 4">MT325</strain>
    </source>
</reference>
<evidence type="ECO:0000313" key="3">
    <source>
        <dbReference type="EMBL" id="ABT13676.1"/>
    </source>
</evidence>
<sequence>MAPTKKVLWANNAGKPLTSVKHIPAEGRGHPVTKTVRHSPRAEKKDIPKKYFDALNRSHDRVKRIEKKMEDLKKERNAVQKAENEIKKKFNNETKLTLKLSMKNKMNILKKEKKLINLKTENVQINLNIAKSRLRSQRKAG</sequence>
<evidence type="ECO:0000313" key="4">
    <source>
        <dbReference type="Proteomes" id="UP000246715"/>
    </source>
</evidence>
<feature type="coiled-coil region" evidence="1">
    <location>
        <begin position="55"/>
        <end position="92"/>
    </location>
</feature>
<dbReference type="EMBL" id="DQ491001">
    <property type="protein sequence ID" value="ABT13676.1"/>
    <property type="molecule type" value="Genomic_DNA"/>
</dbReference>
<name>A7ITK2_PBCVM</name>
<keyword evidence="1" id="KW-0175">Coiled coil</keyword>
<evidence type="ECO:0000256" key="1">
    <source>
        <dbReference type="SAM" id="Coils"/>
    </source>
</evidence>
<dbReference type="Proteomes" id="UP000246715">
    <property type="component" value="Segment"/>
</dbReference>
<organism evidence="3 4">
    <name type="scientific">Paramecium bursaria Chlorella virus MT325</name>
    <name type="common">PBCV-MT325</name>
    <dbReference type="NCBI Taxonomy" id="346932"/>
    <lineage>
        <taxon>Viruses</taxon>
        <taxon>Varidnaviria</taxon>
        <taxon>Bamfordvirae</taxon>
        <taxon>Nucleocytoviricota</taxon>
        <taxon>Megaviricetes</taxon>
        <taxon>Algavirales</taxon>
        <taxon>Phycodnaviridae</taxon>
        <taxon>Chlorovirus</taxon>
        <taxon>Chlorovirus conductrix</taxon>
        <taxon>Paramecium bursaria Chlorella virus A1</taxon>
    </lineage>
</organism>
<proteinExistence type="predicted"/>
<gene>
    <name evidence="3" type="primary">M122R</name>
    <name evidence="3" type="ORF">MT325_M122R</name>
</gene>
<protein>
    <submittedName>
        <fullName evidence="3">Uncharacterized protein M122R</fullName>
    </submittedName>
</protein>
<feature type="region of interest" description="Disordered" evidence="2">
    <location>
        <begin position="19"/>
        <end position="44"/>
    </location>
</feature>
<evidence type="ECO:0000256" key="2">
    <source>
        <dbReference type="SAM" id="MobiDB-lite"/>
    </source>
</evidence>
<accession>A7ITK2</accession>